<evidence type="ECO:0000256" key="7">
    <source>
        <dbReference type="ARBA" id="ARBA00023237"/>
    </source>
</evidence>
<accession>A0ABW9JLB6</accession>
<sequence>MIPITSNSLRIIGAGSKKDFNFSVKIKLFLWSLLFIPAALNAQNVKQLSLQEAVDLGIANSKNLKLSQQKIDEAVAKLAVVKDNALPSATASFMYNHAEIPTNTLKIGEGNPIQLPKRADAFVGTAAVQELVYGGGKLKYAQESTKLLKEIALLDADKNKEEVSYAVVNGYFSLYKLLQSKKVVAQNLTAIAKQLKQAQRFYEQGLVTKNDVLRFQLQQANVSLTDLEIENNRKIINYNLDILLGLAENTDIEIKEADATLPQLNSLDEYLNTALATRQELQQFSLQHKAADYNIKSIKANTRPTVGLGANLYYVNPSGNFIPSNQQFIMPITLGATISWNIGSLWTNKNKVAEAKVQQLEIDTQKEIFTDNVKTELNRNYQNYQLAVQKINVLETSIAQATENDRLLESKYQNNIASATDRIDAETLLYQAKINLELAKADAQLAYYTLLKSTGKITKYN</sequence>
<dbReference type="Pfam" id="PF02321">
    <property type="entry name" value="OEP"/>
    <property type="match status" value="2"/>
</dbReference>
<protein>
    <submittedName>
        <fullName evidence="8">TolC family protein</fullName>
    </submittedName>
</protein>
<evidence type="ECO:0000256" key="3">
    <source>
        <dbReference type="ARBA" id="ARBA00022448"/>
    </source>
</evidence>
<keyword evidence="3" id="KW-0813">Transport</keyword>
<reference evidence="8 9" key="1">
    <citation type="submission" date="2024-12" db="EMBL/GenBank/DDBJ databases">
        <authorList>
            <person name="Hu S."/>
        </authorList>
    </citation>
    <scope>NUCLEOTIDE SEQUENCE [LARGE SCALE GENOMIC DNA]</scope>
    <source>
        <strain evidence="8 9">P-25</strain>
    </source>
</reference>
<comment type="caution">
    <text evidence="8">The sequence shown here is derived from an EMBL/GenBank/DDBJ whole genome shotgun (WGS) entry which is preliminary data.</text>
</comment>
<dbReference type="InterPro" id="IPR051906">
    <property type="entry name" value="TolC-like"/>
</dbReference>
<evidence type="ECO:0000256" key="2">
    <source>
        <dbReference type="ARBA" id="ARBA00007613"/>
    </source>
</evidence>
<keyword evidence="6" id="KW-0472">Membrane</keyword>
<evidence type="ECO:0000313" key="8">
    <source>
        <dbReference type="EMBL" id="MFN0293239.1"/>
    </source>
</evidence>
<gene>
    <name evidence="8" type="ORF">E5L68_017735</name>
</gene>
<organism evidence="8 9">
    <name type="scientific">Pedobacter helvus</name>
    <dbReference type="NCBI Taxonomy" id="2563444"/>
    <lineage>
        <taxon>Bacteria</taxon>
        <taxon>Pseudomonadati</taxon>
        <taxon>Bacteroidota</taxon>
        <taxon>Sphingobacteriia</taxon>
        <taxon>Sphingobacteriales</taxon>
        <taxon>Sphingobacteriaceae</taxon>
        <taxon>Pedobacter</taxon>
    </lineage>
</organism>
<keyword evidence="4" id="KW-1134">Transmembrane beta strand</keyword>
<proteinExistence type="inferred from homology"/>
<evidence type="ECO:0000256" key="4">
    <source>
        <dbReference type="ARBA" id="ARBA00022452"/>
    </source>
</evidence>
<dbReference type="EMBL" id="SRMP02000045">
    <property type="protein sequence ID" value="MFN0293239.1"/>
    <property type="molecule type" value="Genomic_DNA"/>
</dbReference>
<comment type="subcellular location">
    <subcellularLocation>
        <location evidence="1">Cell outer membrane</location>
    </subcellularLocation>
</comment>
<evidence type="ECO:0000313" key="9">
    <source>
        <dbReference type="Proteomes" id="UP001517367"/>
    </source>
</evidence>
<dbReference type="RefSeq" id="WP_138728919.1">
    <property type="nucleotide sequence ID" value="NZ_SRMP02000045.1"/>
</dbReference>
<keyword evidence="9" id="KW-1185">Reference proteome</keyword>
<name>A0ABW9JLB6_9SPHI</name>
<evidence type="ECO:0000256" key="5">
    <source>
        <dbReference type="ARBA" id="ARBA00022692"/>
    </source>
</evidence>
<dbReference type="InterPro" id="IPR003423">
    <property type="entry name" value="OMP_efflux"/>
</dbReference>
<keyword evidence="7" id="KW-0998">Cell outer membrane</keyword>
<evidence type="ECO:0000256" key="6">
    <source>
        <dbReference type="ARBA" id="ARBA00023136"/>
    </source>
</evidence>
<dbReference type="PANTHER" id="PTHR30026:SF20">
    <property type="entry name" value="OUTER MEMBRANE PROTEIN TOLC"/>
    <property type="match status" value="1"/>
</dbReference>
<evidence type="ECO:0000256" key="1">
    <source>
        <dbReference type="ARBA" id="ARBA00004442"/>
    </source>
</evidence>
<dbReference type="Proteomes" id="UP001517367">
    <property type="component" value="Unassembled WGS sequence"/>
</dbReference>
<dbReference type="PANTHER" id="PTHR30026">
    <property type="entry name" value="OUTER MEMBRANE PROTEIN TOLC"/>
    <property type="match status" value="1"/>
</dbReference>
<keyword evidence="5" id="KW-0812">Transmembrane</keyword>
<comment type="similarity">
    <text evidence="2">Belongs to the outer membrane factor (OMF) (TC 1.B.17) family.</text>
</comment>
<dbReference type="Gene3D" id="1.20.1600.10">
    <property type="entry name" value="Outer membrane efflux proteins (OEP)"/>
    <property type="match status" value="1"/>
</dbReference>
<dbReference type="SUPFAM" id="SSF56954">
    <property type="entry name" value="Outer membrane efflux proteins (OEP)"/>
    <property type="match status" value="1"/>
</dbReference>